<name>A0A6S7B9L9_9BURK</name>
<evidence type="ECO:0000256" key="3">
    <source>
        <dbReference type="SAM" id="Phobius"/>
    </source>
</evidence>
<gene>
    <name evidence="5" type="ORF">LMG28138_03220</name>
</gene>
<comment type="catalytic activity">
    <reaction evidence="2">
        <text>2 GTP = 3',3'-c-di-GMP + 2 diphosphate</text>
        <dbReference type="Rhea" id="RHEA:24898"/>
        <dbReference type="ChEBI" id="CHEBI:33019"/>
        <dbReference type="ChEBI" id="CHEBI:37565"/>
        <dbReference type="ChEBI" id="CHEBI:58805"/>
        <dbReference type="EC" id="2.7.7.65"/>
    </reaction>
</comment>
<dbReference type="GO" id="GO:0043709">
    <property type="term" value="P:cell adhesion involved in single-species biofilm formation"/>
    <property type="evidence" value="ECO:0007669"/>
    <property type="project" value="TreeGrafter"/>
</dbReference>
<dbReference type="InterPro" id="IPR029787">
    <property type="entry name" value="Nucleotide_cyclase"/>
</dbReference>
<accession>A0A6S7B9L9</accession>
<feature type="domain" description="GGDEF" evidence="4">
    <location>
        <begin position="240"/>
        <end position="369"/>
    </location>
</feature>
<feature type="transmembrane region" description="Helical" evidence="3">
    <location>
        <begin position="96"/>
        <end position="115"/>
    </location>
</feature>
<reference evidence="5 6" key="1">
    <citation type="submission" date="2020-04" db="EMBL/GenBank/DDBJ databases">
        <authorList>
            <person name="De Canck E."/>
        </authorList>
    </citation>
    <scope>NUCLEOTIDE SEQUENCE [LARGE SCALE GENOMIC DNA]</scope>
    <source>
        <strain evidence="5 6">LMG 28138</strain>
    </source>
</reference>
<dbReference type="InterPro" id="IPR043128">
    <property type="entry name" value="Rev_trsase/Diguanyl_cyclase"/>
</dbReference>
<dbReference type="AlphaFoldDB" id="A0A6S7B9L9"/>
<dbReference type="PANTHER" id="PTHR45138">
    <property type="entry name" value="REGULATORY COMPONENTS OF SENSORY TRANSDUCTION SYSTEM"/>
    <property type="match status" value="1"/>
</dbReference>
<evidence type="ECO:0000256" key="2">
    <source>
        <dbReference type="ARBA" id="ARBA00034247"/>
    </source>
</evidence>
<evidence type="ECO:0000259" key="4">
    <source>
        <dbReference type="PROSITE" id="PS50887"/>
    </source>
</evidence>
<dbReference type="NCBIfam" id="TIGR00254">
    <property type="entry name" value="GGDEF"/>
    <property type="match status" value="1"/>
</dbReference>
<keyword evidence="3" id="KW-0812">Transmembrane</keyword>
<organism evidence="5 6">
    <name type="scientific">Pararobbsia alpina</name>
    <dbReference type="NCBI Taxonomy" id="621374"/>
    <lineage>
        <taxon>Bacteria</taxon>
        <taxon>Pseudomonadati</taxon>
        <taxon>Pseudomonadota</taxon>
        <taxon>Betaproteobacteria</taxon>
        <taxon>Burkholderiales</taxon>
        <taxon>Burkholderiaceae</taxon>
        <taxon>Pararobbsia</taxon>
    </lineage>
</organism>
<keyword evidence="3" id="KW-1133">Transmembrane helix</keyword>
<dbReference type="EC" id="2.7.7.65" evidence="1"/>
<proteinExistence type="predicted"/>
<dbReference type="InterPro" id="IPR050469">
    <property type="entry name" value="Diguanylate_Cyclase"/>
</dbReference>
<evidence type="ECO:0000256" key="1">
    <source>
        <dbReference type="ARBA" id="ARBA00012528"/>
    </source>
</evidence>
<dbReference type="Proteomes" id="UP000494115">
    <property type="component" value="Unassembled WGS sequence"/>
</dbReference>
<evidence type="ECO:0000313" key="6">
    <source>
        <dbReference type="Proteomes" id="UP000494115"/>
    </source>
</evidence>
<feature type="transmembrane region" description="Helical" evidence="3">
    <location>
        <begin position="174"/>
        <end position="192"/>
    </location>
</feature>
<dbReference type="GO" id="GO:0005886">
    <property type="term" value="C:plasma membrane"/>
    <property type="evidence" value="ECO:0007669"/>
    <property type="project" value="TreeGrafter"/>
</dbReference>
<dbReference type="RefSeq" id="WP_175105748.1">
    <property type="nucleotide sequence ID" value="NZ_CADIKM010000014.1"/>
</dbReference>
<dbReference type="EMBL" id="CADIKM010000014">
    <property type="protein sequence ID" value="CAB3791727.1"/>
    <property type="molecule type" value="Genomic_DNA"/>
</dbReference>
<protein>
    <recommendedName>
        <fullName evidence="1">diguanylate cyclase</fullName>
        <ecNumber evidence="1">2.7.7.65</ecNumber>
    </recommendedName>
</protein>
<dbReference type="Pfam" id="PF00990">
    <property type="entry name" value="GGDEF"/>
    <property type="match status" value="1"/>
</dbReference>
<dbReference type="InterPro" id="IPR000160">
    <property type="entry name" value="GGDEF_dom"/>
</dbReference>
<dbReference type="FunFam" id="3.30.70.270:FF:000001">
    <property type="entry name" value="Diguanylate cyclase domain protein"/>
    <property type="match status" value="1"/>
</dbReference>
<dbReference type="Gene3D" id="3.30.70.270">
    <property type="match status" value="1"/>
</dbReference>
<keyword evidence="6" id="KW-1185">Reference proteome</keyword>
<dbReference type="GO" id="GO:0052621">
    <property type="term" value="F:diguanylate cyclase activity"/>
    <property type="evidence" value="ECO:0007669"/>
    <property type="project" value="UniProtKB-EC"/>
</dbReference>
<keyword evidence="3" id="KW-0472">Membrane</keyword>
<dbReference type="SMART" id="SM00267">
    <property type="entry name" value="GGDEF"/>
    <property type="match status" value="1"/>
</dbReference>
<dbReference type="SUPFAM" id="SSF55073">
    <property type="entry name" value="Nucleotide cyclase"/>
    <property type="match status" value="1"/>
</dbReference>
<dbReference type="CDD" id="cd01949">
    <property type="entry name" value="GGDEF"/>
    <property type="match status" value="1"/>
</dbReference>
<feature type="transmembrane region" description="Helical" evidence="3">
    <location>
        <begin position="147"/>
        <end position="168"/>
    </location>
</feature>
<sequence>MSTTVNGNRGVAQSSGLSAASVNAADRSFDDYQARHLLPLVRGISRAGLLAYLAAVVIALAAGVLTPALFWRVVVALFVLGAVMYALERDVSQRRWIPFGFAFLACYEIAIGVFASANTLGVGWMLPAFVILPVAMSPVWMSHRHFAMASAITALAPFLAFSLLNASRLDQYELLTYILAATVCSAVIHIYFSRLMHAHFKLEGQLREQAHTDDLTGIFVRQRFHELADLAVRRAQHRAEPVSALFIDVDRFKSINDEFGHSIGDAALVLVATTLQDRLRPIDVFGRLGGDEFAVVLPNCRAHTAMQVAQRLRAAVAGLASPAGQLTISVGVTEMREASNGLVGLLDDADVALLNAKAAGRNRVEMFRA</sequence>
<dbReference type="GO" id="GO:1902201">
    <property type="term" value="P:negative regulation of bacterial-type flagellum-dependent cell motility"/>
    <property type="evidence" value="ECO:0007669"/>
    <property type="project" value="TreeGrafter"/>
</dbReference>
<dbReference type="PANTHER" id="PTHR45138:SF9">
    <property type="entry name" value="DIGUANYLATE CYCLASE DGCM-RELATED"/>
    <property type="match status" value="1"/>
</dbReference>
<evidence type="ECO:0000313" key="5">
    <source>
        <dbReference type="EMBL" id="CAB3791727.1"/>
    </source>
</evidence>
<feature type="transmembrane region" description="Helical" evidence="3">
    <location>
        <begin position="43"/>
        <end position="63"/>
    </location>
</feature>
<dbReference type="PROSITE" id="PS50887">
    <property type="entry name" value="GGDEF"/>
    <property type="match status" value="1"/>
</dbReference>
<feature type="transmembrane region" description="Helical" evidence="3">
    <location>
        <begin position="69"/>
        <end position="87"/>
    </location>
</feature>